<dbReference type="GeneID" id="125775446"/>
<protein>
    <submittedName>
        <fullName evidence="2">Uncharacterized protein LOC125775446</fullName>
    </submittedName>
</protein>
<reference evidence="2" key="2">
    <citation type="submission" date="2025-08" db="UniProtKB">
        <authorList>
            <consortium name="RefSeq"/>
        </authorList>
    </citation>
    <scope>IDENTIFICATION</scope>
    <source>
        <tissue evidence="2">Adult</tissue>
    </source>
</reference>
<reference evidence="1" key="1">
    <citation type="submission" date="2025-05" db="UniProtKB">
        <authorList>
            <consortium name="RefSeq"/>
        </authorList>
    </citation>
    <scope>NUCLEOTIDE SEQUENCE [LARGE SCALE GENOMIC DNA]</scope>
</reference>
<keyword evidence="1" id="KW-1185">Reference proteome</keyword>
<accession>A0ABM3IYH7</accession>
<sequence length="312" mass="36058">MIMANQSIYESIIKITVDNGWVVPYSPILPKAFKAHINVEYCNSVKSIKYICKFVNKGSDMVVFGVAENRNDEITQYQMGRYISSNEAVWRILSFPIHDRMRISFFELCQNDQFTKTLLYSQVPKYYTWNASGKKWNRRKQGRPVQDYACIFESDAIGRLYTVHPSHAECFYLRLLLIHVRGPTSFLSLKRVNGLQCHNFRQACQELHLLDNHWDATLGNALAAGSPHQIRTLFAIIIATCFLCDPLQSWENFKDFMTQDILHRMRRIAGNNDLMITLEMFNEALIIIEVICLEIANKALTQLGLQAPNRHA</sequence>
<proteinExistence type="predicted"/>
<dbReference type="PANTHER" id="PTHR10492:SF57">
    <property type="entry name" value="ATP-DEPENDENT DNA HELICASE"/>
    <property type="match status" value="1"/>
</dbReference>
<dbReference type="RefSeq" id="XP_049302040.1">
    <property type="nucleotide sequence ID" value="XM_049446083.1"/>
</dbReference>
<dbReference type="PANTHER" id="PTHR10492">
    <property type="match status" value="1"/>
</dbReference>
<evidence type="ECO:0000313" key="1">
    <source>
        <dbReference type="Proteomes" id="UP001652620"/>
    </source>
</evidence>
<name>A0ABM3IYH7_BACDO</name>
<evidence type="ECO:0000313" key="2">
    <source>
        <dbReference type="RefSeq" id="XP_049302040.1"/>
    </source>
</evidence>
<organism evidence="1 2">
    <name type="scientific">Bactrocera dorsalis</name>
    <name type="common">Oriental fruit fly</name>
    <name type="synonym">Dacus dorsalis</name>
    <dbReference type="NCBI Taxonomy" id="27457"/>
    <lineage>
        <taxon>Eukaryota</taxon>
        <taxon>Metazoa</taxon>
        <taxon>Ecdysozoa</taxon>
        <taxon>Arthropoda</taxon>
        <taxon>Hexapoda</taxon>
        <taxon>Insecta</taxon>
        <taxon>Pterygota</taxon>
        <taxon>Neoptera</taxon>
        <taxon>Endopterygota</taxon>
        <taxon>Diptera</taxon>
        <taxon>Brachycera</taxon>
        <taxon>Muscomorpha</taxon>
        <taxon>Tephritoidea</taxon>
        <taxon>Tephritidae</taxon>
        <taxon>Bactrocera</taxon>
        <taxon>Bactrocera</taxon>
    </lineage>
</organism>
<gene>
    <name evidence="2" type="primary">LOC125775446</name>
</gene>
<dbReference type="Proteomes" id="UP001652620">
    <property type="component" value="Chromosome 1"/>
</dbReference>